<dbReference type="InParanoid" id="A0A2J6SXG9"/>
<dbReference type="RefSeq" id="XP_024732368.1">
    <property type="nucleotide sequence ID" value="XM_024881067.1"/>
</dbReference>
<feature type="domain" description="Nudix hydrolase" evidence="2">
    <location>
        <begin position="36"/>
        <end position="167"/>
    </location>
</feature>
<dbReference type="Pfam" id="PF00293">
    <property type="entry name" value="NUDIX"/>
    <property type="match status" value="1"/>
</dbReference>
<dbReference type="Proteomes" id="UP000235371">
    <property type="component" value="Unassembled WGS sequence"/>
</dbReference>
<dbReference type="SUPFAM" id="SSF55811">
    <property type="entry name" value="Nudix"/>
    <property type="match status" value="1"/>
</dbReference>
<accession>A0A2J6SXG9</accession>
<sequence>MAPKAPPAALASFTFPPSLSPFTTQVNDYLLSHPPKRRVGVSCALVFSPSNQLLILQRSATDSMPNLWEVPGGSCDSHETILEGAVRELWEESGLVATEVLRQVGGVPEWLDREKVWCKFSFEVKVKEGMEVVLDNEEHQKFLWVSEEEYRSGAAVRGGERTEIEFTTEVQVKTILEGFRLRKEGNNRGL</sequence>
<proteinExistence type="predicted"/>
<gene>
    <name evidence="3" type="ORF">K444DRAFT_617180</name>
</gene>
<dbReference type="PROSITE" id="PS51462">
    <property type="entry name" value="NUDIX"/>
    <property type="match status" value="1"/>
</dbReference>
<reference evidence="3" key="1">
    <citation type="submission" date="2016-04" db="EMBL/GenBank/DDBJ databases">
        <title>A degradative enzymes factory behind the ericoid mycorrhizal symbiosis.</title>
        <authorList>
            <consortium name="DOE Joint Genome Institute"/>
            <person name="Martino E."/>
            <person name="Morin E."/>
            <person name="Grelet G."/>
            <person name="Kuo A."/>
            <person name="Kohler A."/>
            <person name="Daghino S."/>
            <person name="Barry K."/>
            <person name="Choi C."/>
            <person name="Cichocki N."/>
            <person name="Clum A."/>
            <person name="Copeland A."/>
            <person name="Hainaut M."/>
            <person name="Haridas S."/>
            <person name="Labutti K."/>
            <person name="Lindquist E."/>
            <person name="Lipzen A."/>
            <person name="Khouja H.-R."/>
            <person name="Murat C."/>
            <person name="Ohm R."/>
            <person name="Olson A."/>
            <person name="Spatafora J."/>
            <person name="Veneault-Fourrey C."/>
            <person name="Henrissat B."/>
            <person name="Grigoriev I."/>
            <person name="Martin F."/>
            <person name="Perotto S."/>
        </authorList>
    </citation>
    <scope>NUCLEOTIDE SEQUENCE [LARGE SCALE GENOMIC DNA]</scope>
    <source>
        <strain evidence="3">E</strain>
    </source>
</reference>
<evidence type="ECO:0000313" key="4">
    <source>
        <dbReference type="Proteomes" id="UP000235371"/>
    </source>
</evidence>
<dbReference type="EMBL" id="KZ613855">
    <property type="protein sequence ID" value="PMD55464.1"/>
    <property type="molecule type" value="Genomic_DNA"/>
</dbReference>
<dbReference type="CDD" id="cd02883">
    <property type="entry name" value="NUDIX_Hydrolase"/>
    <property type="match status" value="1"/>
</dbReference>
<dbReference type="AlphaFoldDB" id="A0A2J6SXG9"/>
<dbReference type="GO" id="GO:0016787">
    <property type="term" value="F:hydrolase activity"/>
    <property type="evidence" value="ECO:0007669"/>
    <property type="project" value="UniProtKB-KW"/>
</dbReference>
<evidence type="ECO:0000259" key="2">
    <source>
        <dbReference type="PROSITE" id="PS51462"/>
    </source>
</evidence>
<dbReference type="OrthoDB" id="276276at2759"/>
<dbReference type="PANTHER" id="PTHR43736:SF1">
    <property type="entry name" value="DIHYDRONEOPTERIN TRIPHOSPHATE DIPHOSPHATASE"/>
    <property type="match status" value="1"/>
</dbReference>
<dbReference type="InterPro" id="IPR015797">
    <property type="entry name" value="NUDIX_hydrolase-like_dom_sf"/>
</dbReference>
<organism evidence="3 4">
    <name type="scientific">Hyaloscypha bicolor E</name>
    <dbReference type="NCBI Taxonomy" id="1095630"/>
    <lineage>
        <taxon>Eukaryota</taxon>
        <taxon>Fungi</taxon>
        <taxon>Dikarya</taxon>
        <taxon>Ascomycota</taxon>
        <taxon>Pezizomycotina</taxon>
        <taxon>Leotiomycetes</taxon>
        <taxon>Helotiales</taxon>
        <taxon>Hyaloscyphaceae</taxon>
        <taxon>Hyaloscypha</taxon>
        <taxon>Hyaloscypha bicolor</taxon>
    </lineage>
</organism>
<dbReference type="InterPro" id="IPR000086">
    <property type="entry name" value="NUDIX_hydrolase_dom"/>
</dbReference>
<protein>
    <recommendedName>
        <fullName evidence="2">Nudix hydrolase domain-containing protein</fullName>
    </recommendedName>
</protein>
<dbReference type="Gene3D" id="3.90.79.10">
    <property type="entry name" value="Nucleoside Triphosphate Pyrophosphohydrolase"/>
    <property type="match status" value="1"/>
</dbReference>
<dbReference type="GeneID" id="36589144"/>
<dbReference type="InterPro" id="IPR020084">
    <property type="entry name" value="NUDIX_hydrolase_CS"/>
</dbReference>
<name>A0A2J6SXG9_9HELO</name>
<evidence type="ECO:0000256" key="1">
    <source>
        <dbReference type="ARBA" id="ARBA00022801"/>
    </source>
</evidence>
<keyword evidence="1" id="KW-0378">Hydrolase</keyword>
<dbReference type="PANTHER" id="PTHR43736">
    <property type="entry name" value="ADP-RIBOSE PYROPHOSPHATASE"/>
    <property type="match status" value="1"/>
</dbReference>
<keyword evidence="4" id="KW-1185">Reference proteome</keyword>
<dbReference type="PROSITE" id="PS00893">
    <property type="entry name" value="NUDIX_BOX"/>
    <property type="match status" value="1"/>
</dbReference>
<evidence type="ECO:0000313" key="3">
    <source>
        <dbReference type="EMBL" id="PMD55464.1"/>
    </source>
</evidence>